<keyword evidence="4 9" id="KW-0812">Transmembrane</keyword>
<feature type="transmembrane region" description="Helical" evidence="9">
    <location>
        <begin position="556"/>
        <end position="574"/>
    </location>
</feature>
<feature type="transmembrane region" description="Helical" evidence="9">
    <location>
        <begin position="325"/>
        <end position="341"/>
    </location>
</feature>
<keyword evidence="12" id="KW-1185">Reference proteome</keyword>
<evidence type="ECO:0000256" key="5">
    <source>
        <dbReference type="ARBA" id="ARBA00022741"/>
    </source>
</evidence>
<dbReference type="CDD" id="cd06581">
    <property type="entry name" value="TM_PBP1_LivM_like"/>
    <property type="match status" value="1"/>
</dbReference>
<evidence type="ECO:0000256" key="6">
    <source>
        <dbReference type="ARBA" id="ARBA00022840"/>
    </source>
</evidence>
<dbReference type="InterPro" id="IPR001851">
    <property type="entry name" value="ABC_transp_permease"/>
</dbReference>
<accession>A0ABW0N541</accession>
<evidence type="ECO:0000313" key="11">
    <source>
        <dbReference type="EMBL" id="MFC5495040.1"/>
    </source>
</evidence>
<dbReference type="RefSeq" id="WP_345173982.1">
    <property type="nucleotide sequence ID" value="NZ_BAABFQ010000005.1"/>
</dbReference>
<keyword evidence="5" id="KW-0547">Nucleotide-binding</keyword>
<protein>
    <submittedName>
        <fullName evidence="11">ATP-binding cassette domain-containing protein</fullName>
    </submittedName>
</protein>
<keyword evidence="6 11" id="KW-0067">ATP-binding</keyword>
<keyword evidence="8 9" id="KW-0472">Membrane</keyword>
<feature type="transmembrane region" description="Helical" evidence="9">
    <location>
        <begin position="158"/>
        <end position="175"/>
    </location>
</feature>
<dbReference type="CDD" id="cd03219">
    <property type="entry name" value="ABC_Mj1267_LivG_branched"/>
    <property type="match status" value="1"/>
</dbReference>
<evidence type="ECO:0000259" key="10">
    <source>
        <dbReference type="PROSITE" id="PS50893"/>
    </source>
</evidence>
<feature type="transmembrane region" description="Helical" evidence="9">
    <location>
        <begin position="112"/>
        <end position="131"/>
    </location>
</feature>
<feature type="transmembrane region" description="Helical" evidence="9">
    <location>
        <begin position="257"/>
        <end position="275"/>
    </location>
</feature>
<gene>
    <name evidence="11" type="ORF">ACFPKY_18155</name>
</gene>
<feature type="transmembrane region" description="Helical" evidence="9">
    <location>
        <begin position="481"/>
        <end position="499"/>
    </location>
</feature>
<feature type="domain" description="ABC transporter" evidence="10">
    <location>
        <begin position="672"/>
        <end position="900"/>
    </location>
</feature>
<dbReference type="InterPro" id="IPR043428">
    <property type="entry name" value="LivM-like"/>
</dbReference>
<comment type="subcellular location">
    <subcellularLocation>
        <location evidence="1">Cell membrane</location>
        <topology evidence="1">Multi-pass membrane protein</topology>
    </subcellularLocation>
</comment>
<feature type="transmembrane region" description="Helical" evidence="9">
    <location>
        <begin position="347"/>
        <end position="367"/>
    </location>
</feature>
<dbReference type="InterPro" id="IPR051120">
    <property type="entry name" value="ABC_AA/LPS_Transport"/>
</dbReference>
<evidence type="ECO:0000256" key="3">
    <source>
        <dbReference type="ARBA" id="ARBA00022475"/>
    </source>
</evidence>
<sequence>MDQHLVFLLFGLANGAIYAALALTLVVTYRSSGVINFATGGLAALGAYTYAFLRRGELLIPIPGLPKTVDLGSELTFWGAAAISVVITSLFGLLLYVLVFRPLRDVPPVGKAVASIGVMLMLSGLYTVRLGDTGITTEPILPVESWKIAGANVTSDRVWFAIVILGITIALAASFKFTRFGLLTRAAAESEKGAYVSGIQPDRIAAVNWMISGAVAAVAGILIAPIVPLTPNLFTLLIVPALAAAVIGNFQRLLPAVIAGLVIGMVQSELTYLKGQHDWLPTSGRDEMLVLLLILIVLVVRAKPLPSRGVVVRPALGRAPRPRSILLPTVVGTLLGTVGVLTLSGDWLIALISGFIFSVIGLSLVIVTGYAGQISLAQLTLAGVAGFAMGRLIDGGVPFPVAPILAALIAAAIGVVVGLPALRIRGLPVAVVTLATAVAIEAFWFHNLDFVSVSGQDIDGPTIFGIDLSARVGFEYPRKEFAFLCLAVLVAVAVSVAKLRTSRLGSQMLAVRANEKAAAGAGIPVVRVKIIAFAMGAFTAGLGGSMLSYFQANITFITFSVFLGLTVFATTYLAGITSVSGGVLSGVVGAGGLLALGINEGLGFGGDLYPVLSGFGLVTILMTQPEGIVGPFHNWLDARRRAKIADQQAVAVQALEGHLEPQDPLPGGDVVLRARDVQVRYGGVVAVDGVDLEVREGTIVGLIGPNGAGKTTLLDAMSGFTRSTGAVELLGNDLSSLKPHQRVRASMGRTFQHTELYEDLSVTENIVVGAAAAQGREPKGLDETLELLGLSDVAEVPVAELSQGRRQLVSIGRALIGNPRVLLLDEPAGGLDSRESQWLGQRLRTLRDSGVTILLIDHDMHLVLNLCDDIYVLNFGKVIAHGVPAQIRADRAVADAYLGTTHADQEVVS</sequence>
<evidence type="ECO:0000256" key="8">
    <source>
        <dbReference type="ARBA" id="ARBA00023136"/>
    </source>
</evidence>
<feature type="transmembrane region" description="Helical" evidence="9">
    <location>
        <begin position="34"/>
        <end position="53"/>
    </location>
</feature>
<dbReference type="InterPro" id="IPR027417">
    <property type="entry name" value="P-loop_NTPase"/>
</dbReference>
<evidence type="ECO:0000256" key="9">
    <source>
        <dbReference type="SAM" id="Phobius"/>
    </source>
</evidence>
<feature type="transmembrane region" description="Helical" evidence="9">
    <location>
        <begin position="399"/>
        <end position="419"/>
    </location>
</feature>
<dbReference type="Pfam" id="PF12399">
    <property type="entry name" value="BCA_ABC_TP_C"/>
    <property type="match status" value="1"/>
</dbReference>
<dbReference type="Pfam" id="PF02653">
    <property type="entry name" value="BPD_transp_2"/>
    <property type="match status" value="2"/>
</dbReference>
<feature type="transmembrane region" description="Helical" evidence="9">
    <location>
        <begin position="206"/>
        <end position="227"/>
    </location>
</feature>
<dbReference type="PANTHER" id="PTHR45772:SF4">
    <property type="entry name" value="ABC TRANSPORTER ATP-BINDING PROTEIN"/>
    <property type="match status" value="1"/>
</dbReference>
<dbReference type="Pfam" id="PF00005">
    <property type="entry name" value="ABC_tran"/>
    <property type="match status" value="1"/>
</dbReference>
<dbReference type="InterPro" id="IPR003439">
    <property type="entry name" value="ABC_transporter-like_ATP-bd"/>
</dbReference>
<reference evidence="12" key="1">
    <citation type="journal article" date="2019" name="Int. J. Syst. Evol. Microbiol.">
        <title>The Global Catalogue of Microorganisms (GCM) 10K type strain sequencing project: providing services to taxonomists for standard genome sequencing and annotation.</title>
        <authorList>
            <consortium name="The Broad Institute Genomics Platform"/>
            <consortium name="The Broad Institute Genome Sequencing Center for Infectious Disease"/>
            <person name="Wu L."/>
            <person name="Ma J."/>
        </authorList>
    </citation>
    <scope>NUCLEOTIDE SEQUENCE [LARGE SCALE GENOMIC DNA]</scope>
    <source>
        <strain evidence="12">KACC 13778</strain>
    </source>
</reference>
<dbReference type="SUPFAM" id="SSF52540">
    <property type="entry name" value="P-loop containing nucleoside triphosphate hydrolases"/>
    <property type="match status" value="1"/>
</dbReference>
<organism evidence="11 12">
    <name type="scientific">Nocardioides caricicola</name>
    <dbReference type="NCBI Taxonomy" id="634770"/>
    <lineage>
        <taxon>Bacteria</taxon>
        <taxon>Bacillati</taxon>
        <taxon>Actinomycetota</taxon>
        <taxon>Actinomycetes</taxon>
        <taxon>Propionibacteriales</taxon>
        <taxon>Nocardioidaceae</taxon>
        <taxon>Nocardioides</taxon>
    </lineage>
</organism>
<feature type="transmembrane region" description="Helical" evidence="9">
    <location>
        <begin position="287"/>
        <end position="304"/>
    </location>
</feature>
<dbReference type="Proteomes" id="UP001595956">
    <property type="component" value="Unassembled WGS sequence"/>
</dbReference>
<dbReference type="GO" id="GO:0005524">
    <property type="term" value="F:ATP binding"/>
    <property type="evidence" value="ECO:0007669"/>
    <property type="project" value="UniProtKB-KW"/>
</dbReference>
<feature type="transmembrane region" description="Helical" evidence="9">
    <location>
        <begin position="75"/>
        <end position="100"/>
    </location>
</feature>
<dbReference type="CDD" id="cd06582">
    <property type="entry name" value="TM_PBP1_LivH_like"/>
    <property type="match status" value="1"/>
</dbReference>
<dbReference type="InterPro" id="IPR003593">
    <property type="entry name" value="AAA+_ATPase"/>
</dbReference>
<evidence type="ECO:0000313" key="12">
    <source>
        <dbReference type="Proteomes" id="UP001595956"/>
    </source>
</evidence>
<keyword evidence="7 9" id="KW-1133">Transmembrane helix</keyword>
<feature type="transmembrane region" description="Helical" evidence="9">
    <location>
        <begin position="426"/>
        <end position="445"/>
    </location>
</feature>
<name>A0ABW0N541_9ACTN</name>
<evidence type="ECO:0000256" key="7">
    <source>
        <dbReference type="ARBA" id="ARBA00022989"/>
    </source>
</evidence>
<dbReference type="EMBL" id="JBHSMD010000006">
    <property type="protein sequence ID" value="MFC5495040.1"/>
    <property type="molecule type" value="Genomic_DNA"/>
</dbReference>
<comment type="caution">
    <text evidence="11">The sequence shown here is derived from an EMBL/GenBank/DDBJ whole genome shotgun (WGS) entry which is preliminary data.</text>
</comment>
<dbReference type="InterPro" id="IPR032823">
    <property type="entry name" value="BCA_ABC_TP_C"/>
</dbReference>
<keyword evidence="2" id="KW-0813">Transport</keyword>
<feature type="transmembrane region" description="Helical" evidence="9">
    <location>
        <begin position="374"/>
        <end position="393"/>
    </location>
</feature>
<evidence type="ECO:0000256" key="1">
    <source>
        <dbReference type="ARBA" id="ARBA00004651"/>
    </source>
</evidence>
<dbReference type="PANTHER" id="PTHR45772">
    <property type="entry name" value="CONSERVED COMPONENT OF ABC TRANSPORTER FOR NATURAL AMINO ACIDS-RELATED"/>
    <property type="match status" value="1"/>
</dbReference>
<dbReference type="Gene3D" id="3.40.50.300">
    <property type="entry name" value="P-loop containing nucleotide triphosphate hydrolases"/>
    <property type="match status" value="1"/>
</dbReference>
<feature type="transmembrane region" description="Helical" evidence="9">
    <location>
        <begin position="581"/>
        <end position="599"/>
    </location>
</feature>
<feature type="transmembrane region" description="Helical" evidence="9">
    <location>
        <begin position="6"/>
        <end position="27"/>
    </location>
</feature>
<feature type="transmembrane region" description="Helical" evidence="9">
    <location>
        <begin position="233"/>
        <end position="250"/>
    </location>
</feature>
<dbReference type="SMART" id="SM00382">
    <property type="entry name" value="AAA"/>
    <property type="match status" value="1"/>
</dbReference>
<evidence type="ECO:0000256" key="4">
    <source>
        <dbReference type="ARBA" id="ARBA00022692"/>
    </source>
</evidence>
<keyword evidence="3" id="KW-1003">Cell membrane</keyword>
<proteinExistence type="predicted"/>
<evidence type="ECO:0000256" key="2">
    <source>
        <dbReference type="ARBA" id="ARBA00022448"/>
    </source>
</evidence>
<dbReference type="PROSITE" id="PS50893">
    <property type="entry name" value="ABC_TRANSPORTER_2"/>
    <property type="match status" value="1"/>
</dbReference>